<sequence>MLFTAEEGAEEHCQFGALLYFNHRMLEWLDGVLNVRSEAPAPLPPVSQ</sequence>
<protein>
    <submittedName>
        <fullName evidence="1">Uncharacterized protein</fullName>
    </submittedName>
</protein>
<dbReference type="Proteomes" id="UP001549098">
    <property type="component" value="Unassembled WGS sequence"/>
</dbReference>
<proteinExistence type="predicted"/>
<reference evidence="1 2" key="1">
    <citation type="submission" date="2024-06" db="EMBL/GenBank/DDBJ databases">
        <title>Genomic Encyclopedia of Type Strains, Phase IV (KMG-IV): sequencing the most valuable type-strain genomes for metagenomic binning, comparative biology and taxonomic classification.</title>
        <authorList>
            <person name="Goeker M."/>
        </authorList>
    </citation>
    <scope>NUCLEOTIDE SEQUENCE [LARGE SCALE GENOMIC DNA]</scope>
    <source>
        <strain evidence="1 2">DSM 17253</strain>
    </source>
</reference>
<gene>
    <name evidence="1" type="ORF">ABID47_003931</name>
</gene>
<evidence type="ECO:0000313" key="1">
    <source>
        <dbReference type="EMBL" id="MET3547315.1"/>
    </source>
</evidence>
<name>A0ABV2F6C5_9BACL</name>
<organism evidence="1 2">
    <name type="scientific">Paenibacillus favisporus</name>
    <dbReference type="NCBI Taxonomy" id="221028"/>
    <lineage>
        <taxon>Bacteria</taxon>
        <taxon>Bacillati</taxon>
        <taxon>Bacillota</taxon>
        <taxon>Bacilli</taxon>
        <taxon>Bacillales</taxon>
        <taxon>Paenibacillaceae</taxon>
        <taxon>Paenibacillus</taxon>
    </lineage>
</organism>
<keyword evidence="2" id="KW-1185">Reference proteome</keyword>
<dbReference type="EMBL" id="JBEPLV010000004">
    <property type="protein sequence ID" value="MET3547315.1"/>
    <property type="molecule type" value="Genomic_DNA"/>
</dbReference>
<accession>A0ABV2F6C5</accession>
<comment type="caution">
    <text evidence="1">The sequence shown here is derived from an EMBL/GenBank/DDBJ whole genome shotgun (WGS) entry which is preliminary data.</text>
</comment>
<evidence type="ECO:0000313" key="2">
    <source>
        <dbReference type="Proteomes" id="UP001549098"/>
    </source>
</evidence>
<dbReference type="RefSeq" id="WP_354499234.1">
    <property type="nucleotide sequence ID" value="NZ_JBEPLV010000004.1"/>
</dbReference>